<gene>
    <name evidence="2" type="ORF">EWM64_g6865</name>
</gene>
<feature type="region of interest" description="Disordered" evidence="1">
    <location>
        <begin position="1"/>
        <end position="102"/>
    </location>
</feature>
<feature type="compositionally biased region" description="Low complexity" evidence="1">
    <location>
        <begin position="90"/>
        <end position="102"/>
    </location>
</feature>
<dbReference type="EMBL" id="SFCI01000991">
    <property type="protein sequence ID" value="TFY77146.1"/>
    <property type="molecule type" value="Genomic_DNA"/>
</dbReference>
<comment type="caution">
    <text evidence="2">The sequence shown here is derived from an EMBL/GenBank/DDBJ whole genome shotgun (WGS) entry which is preliminary data.</text>
</comment>
<name>A0A4Y9ZQG7_9AGAM</name>
<dbReference type="Proteomes" id="UP000298061">
    <property type="component" value="Unassembled WGS sequence"/>
</dbReference>
<evidence type="ECO:0000256" key="1">
    <source>
        <dbReference type="SAM" id="MobiDB-lite"/>
    </source>
</evidence>
<feature type="compositionally biased region" description="Basic and acidic residues" evidence="1">
    <location>
        <begin position="71"/>
        <end position="89"/>
    </location>
</feature>
<evidence type="ECO:0000313" key="2">
    <source>
        <dbReference type="EMBL" id="TFY77146.1"/>
    </source>
</evidence>
<feature type="compositionally biased region" description="Polar residues" evidence="1">
    <location>
        <begin position="15"/>
        <end position="25"/>
    </location>
</feature>
<dbReference type="AlphaFoldDB" id="A0A4Y9ZQG7"/>
<sequence length="137" mass="13923">NHGPEAAAACGLFQKQPQQSKSNEVTAAASRGMSREAFPVESSDALGASPPVVTSSTSASASTQLASGTLPHDEERRETVRGPTEHDATETAAPAAASAMTGVATPKAALRIAERIVECTESHQKPVAAAENGQATT</sequence>
<feature type="non-terminal residue" evidence="2">
    <location>
        <position position="1"/>
    </location>
</feature>
<reference evidence="2 3" key="1">
    <citation type="submission" date="2019-02" db="EMBL/GenBank/DDBJ databases">
        <title>Genome sequencing of the rare red list fungi Hericium alpestre (H. flagellum).</title>
        <authorList>
            <person name="Buettner E."/>
            <person name="Kellner H."/>
        </authorList>
    </citation>
    <scope>NUCLEOTIDE SEQUENCE [LARGE SCALE GENOMIC DNA]</scope>
    <source>
        <strain evidence="2 3">DSM 108284</strain>
    </source>
</reference>
<protein>
    <recommendedName>
        <fullName evidence="4">SMP domain-containing protein</fullName>
    </recommendedName>
</protein>
<evidence type="ECO:0008006" key="4">
    <source>
        <dbReference type="Google" id="ProtNLM"/>
    </source>
</evidence>
<accession>A0A4Y9ZQG7</accession>
<organism evidence="2 3">
    <name type="scientific">Hericium alpestre</name>
    <dbReference type="NCBI Taxonomy" id="135208"/>
    <lineage>
        <taxon>Eukaryota</taxon>
        <taxon>Fungi</taxon>
        <taxon>Dikarya</taxon>
        <taxon>Basidiomycota</taxon>
        <taxon>Agaricomycotina</taxon>
        <taxon>Agaricomycetes</taxon>
        <taxon>Russulales</taxon>
        <taxon>Hericiaceae</taxon>
        <taxon>Hericium</taxon>
    </lineage>
</organism>
<proteinExistence type="predicted"/>
<keyword evidence="3" id="KW-1185">Reference proteome</keyword>
<feature type="compositionally biased region" description="Low complexity" evidence="1">
    <location>
        <begin position="47"/>
        <end position="70"/>
    </location>
</feature>
<evidence type="ECO:0000313" key="3">
    <source>
        <dbReference type="Proteomes" id="UP000298061"/>
    </source>
</evidence>